<name>A0A397UGI8_9GLOM</name>
<evidence type="ECO:0000313" key="3">
    <source>
        <dbReference type="Proteomes" id="UP000266673"/>
    </source>
</evidence>
<proteinExistence type="predicted"/>
<dbReference type="AlphaFoldDB" id="A0A397UGI8"/>
<keyword evidence="1" id="KW-0732">Signal</keyword>
<keyword evidence="3" id="KW-1185">Reference proteome</keyword>
<organism evidence="2 3">
    <name type="scientific">Gigaspora rosea</name>
    <dbReference type="NCBI Taxonomy" id="44941"/>
    <lineage>
        <taxon>Eukaryota</taxon>
        <taxon>Fungi</taxon>
        <taxon>Fungi incertae sedis</taxon>
        <taxon>Mucoromycota</taxon>
        <taxon>Glomeromycotina</taxon>
        <taxon>Glomeromycetes</taxon>
        <taxon>Diversisporales</taxon>
        <taxon>Gigasporaceae</taxon>
        <taxon>Gigaspora</taxon>
    </lineage>
</organism>
<feature type="chain" id="PRO_5017328700" evidence="1">
    <location>
        <begin position="19"/>
        <end position="102"/>
    </location>
</feature>
<dbReference type="EMBL" id="QKWP01001584">
    <property type="protein sequence ID" value="RIB07899.1"/>
    <property type="molecule type" value="Genomic_DNA"/>
</dbReference>
<comment type="caution">
    <text evidence="2">The sequence shown here is derived from an EMBL/GenBank/DDBJ whole genome shotgun (WGS) entry which is preliminary data.</text>
</comment>
<gene>
    <name evidence="2" type="ORF">C2G38_2045622</name>
</gene>
<dbReference type="Proteomes" id="UP000266673">
    <property type="component" value="Unassembled WGS sequence"/>
</dbReference>
<sequence>MTIIGLLLVMSLGTFTNYDEDDESDESDVECELRLNVDEFGFDEYINQGNKSIALDGGLYKLREAIVSNFSKTFDLVYISTFVRKFAYESLFGEVTGGDKLL</sequence>
<evidence type="ECO:0000256" key="1">
    <source>
        <dbReference type="SAM" id="SignalP"/>
    </source>
</evidence>
<evidence type="ECO:0000313" key="2">
    <source>
        <dbReference type="EMBL" id="RIB07899.1"/>
    </source>
</evidence>
<protein>
    <submittedName>
        <fullName evidence="2">Uncharacterized protein</fullName>
    </submittedName>
</protein>
<accession>A0A397UGI8</accession>
<feature type="signal peptide" evidence="1">
    <location>
        <begin position="1"/>
        <end position="18"/>
    </location>
</feature>
<reference evidence="2 3" key="1">
    <citation type="submission" date="2018-06" db="EMBL/GenBank/DDBJ databases">
        <title>Comparative genomics reveals the genomic features of Rhizophagus irregularis, R. cerebriforme, R. diaphanum and Gigaspora rosea, and their symbiotic lifestyle signature.</title>
        <authorList>
            <person name="Morin E."/>
            <person name="San Clemente H."/>
            <person name="Chen E.C.H."/>
            <person name="De La Providencia I."/>
            <person name="Hainaut M."/>
            <person name="Kuo A."/>
            <person name="Kohler A."/>
            <person name="Murat C."/>
            <person name="Tang N."/>
            <person name="Roy S."/>
            <person name="Loubradou J."/>
            <person name="Henrissat B."/>
            <person name="Grigoriev I.V."/>
            <person name="Corradi N."/>
            <person name="Roux C."/>
            <person name="Martin F.M."/>
        </authorList>
    </citation>
    <scope>NUCLEOTIDE SEQUENCE [LARGE SCALE GENOMIC DNA]</scope>
    <source>
        <strain evidence="2 3">DAOM 194757</strain>
    </source>
</reference>